<name>A0ABW8F107_9BURK</name>
<dbReference type="PANTHER" id="PTHR11365">
    <property type="entry name" value="5-OXOPROLINASE RELATED"/>
    <property type="match status" value="1"/>
</dbReference>
<organism evidence="3 4">
    <name type="scientific">Herbaspirillum chlorophenolicum</name>
    <dbReference type="NCBI Taxonomy" id="211589"/>
    <lineage>
        <taxon>Bacteria</taxon>
        <taxon>Pseudomonadati</taxon>
        <taxon>Pseudomonadota</taxon>
        <taxon>Betaproteobacteria</taxon>
        <taxon>Burkholderiales</taxon>
        <taxon>Oxalobacteraceae</taxon>
        <taxon>Herbaspirillum</taxon>
    </lineage>
</organism>
<comment type="caution">
    <text evidence="3">The sequence shown here is derived from an EMBL/GenBank/DDBJ whole genome shotgun (WGS) entry which is preliminary data.</text>
</comment>
<evidence type="ECO:0000313" key="4">
    <source>
        <dbReference type="Proteomes" id="UP001617427"/>
    </source>
</evidence>
<dbReference type="EMBL" id="JBIUZV010000007">
    <property type="protein sequence ID" value="MFJ3046940.1"/>
    <property type="molecule type" value="Genomic_DNA"/>
</dbReference>
<protein>
    <submittedName>
        <fullName evidence="3">Hydantoinase B/oxoprolinase family protein</fullName>
    </submittedName>
</protein>
<gene>
    <name evidence="3" type="ORF">ACIPEN_14005</name>
</gene>
<reference evidence="3 4" key="1">
    <citation type="submission" date="2024-10" db="EMBL/GenBank/DDBJ databases">
        <title>The Natural Products Discovery Center: Release of the First 8490 Sequenced Strains for Exploring Actinobacteria Biosynthetic Diversity.</title>
        <authorList>
            <person name="Kalkreuter E."/>
            <person name="Kautsar S.A."/>
            <person name="Yang D."/>
            <person name="Bader C.D."/>
            <person name="Teijaro C.N."/>
            <person name="Fluegel L."/>
            <person name="Davis C.M."/>
            <person name="Simpson J.R."/>
            <person name="Lauterbach L."/>
            <person name="Steele A.D."/>
            <person name="Gui C."/>
            <person name="Meng S."/>
            <person name="Li G."/>
            <person name="Viehrig K."/>
            <person name="Ye F."/>
            <person name="Su P."/>
            <person name="Kiefer A.F."/>
            <person name="Nichols A."/>
            <person name="Cepeda A.J."/>
            <person name="Yan W."/>
            <person name="Fan B."/>
            <person name="Jiang Y."/>
            <person name="Adhikari A."/>
            <person name="Zheng C.-J."/>
            <person name="Schuster L."/>
            <person name="Cowan T.M."/>
            <person name="Smanski M.J."/>
            <person name="Chevrette M.G."/>
            <person name="De Carvalho L.P.S."/>
            <person name="Shen B."/>
        </authorList>
    </citation>
    <scope>NUCLEOTIDE SEQUENCE [LARGE SCALE GENOMIC DNA]</scope>
    <source>
        <strain evidence="3 4">NPDC087045</strain>
    </source>
</reference>
<dbReference type="Proteomes" id="UP001617427">
    <property type="component" value="Unassembled WGS sequence"/>
</dbReference>
<dbReference type="InterPro" id="IPR045079">
    <property type="entry name" value="Oxoprolinase-like"/>
</dbReference>
<evidence type="ECO:0000259" key="2">
    <source>
        <dbReference type="Pfam" id="PF02538"/>
    </source>
</evidence>
<proteinExistence type="predicted"/>
<evidence type="ECO:0000256" key="1">
    <source>
        <dbReference type="SAM" id="MobiDB-lite"/>
    </source>
</evidence>
<evidence type="ECO:0000313" key="3">
    <source>
        <dbReference type="EMBL" id="MFJ3046940.1"/>
    </source>
</evidence>
<accession>A0ABW8F107</accession>
<feature type="domain" description="Hydantoinase B/oxoprolinase" evidence="2">
    <location>
        <begin position="4"/>
        <end position="530"/>
    </location>
</feature>
<dbReference type="PANTHER" id="PTHR11365:SF23">
    <property type="entry name" value="HYPOTHETICAL 5-OXOPROLINASE (EUROFUNG)-RELATED"/>
    <property type="match status" value="1"/>
</dbReference>
<dbReference type="RefSeq" id="WP_402701295.1">
    <property type="nucleotide sequence ID" value="NZ_JBIUZV010000007.1"/>
</dbReference>
<feature type="region of interest" description="Disordered" evidence="1">
    <location>
        <begin position="390"/>
        <end position="416"/>
    </location>
</feature>
<feature type="compositionally biased region" description="Basic and acidic residues" evidence="1">
    <location>
        <begin position="400"/>
        <end position="409"/>
    </location>
</feature>
<dbReference type="InterPro" id="IPR003692">
    <property type="entry name" value="Hydantoinase_B"/>
</dbReference>
<dbReference type="Pfam" id="PF02538">
    <property type="entry name" value="Hydantoinase_B"/>
    <property type="match status" value="1"/>
</dbReference>
<sequence>MKLDPVSIEILGNKLTSIAEEMCLTLQRTGRTLYVKETADFCCALVGLDGKFFAYPRALGVSGFVGLDCTTTIEAVGPLQPGDVILTNDPYRSKGLATHLPDLQVVQPYFHEGRIVAYGWGFLHASDVGGKVPSSISPSNHEIFQEGLQIPPVKIMRGGKINDDVVLLFTANSRTPDANMGDLKAMLGALATGRDRVAQTVAQHGVASFLDAQTDLVDYAARRARAVLSKVPAGTYRFVDYLDDEAGAGLPVRIALAVTLAGGNITLDFTGSDPQVAAAINIPSHGLPHAWLTLRILALIATLDKGVPINAGLLAPVSVIAPAGTIVNPLPGAAVGVRHAAAVRVNDALNGVLGQALPEHMPAASGGTIIPVVVAEPSRHGHGQNVQVVEPMVGGTGGRRGHDGADGRDSSISNLSNNPVETVEAETGIEILRYGLRPGSAGPGQWRGGNGQAIRFRILQDDTFVLARGMERLRFRPWGAHGGQAGASAGLVLYRQGEAPRELGKIDLLPVVAGDEIEIRTPGGGGWGDPFQRDAAAVLADVQRGLLSLDAARSEYGVVIDGQGSRQAVDAAATEQARAQGSKGIGRFGPERDAWERVFKPEHLDRLNAALFALPPAARSRRRKQIFAAALGGLPPEFPREPAADAALADAAGRFEASVSELVSAVSATSVTH</sequence>
<keyword evidence="4" id="KW-1185">Reference proteome</keyword>